<dbReference type="OrthoDB" id="9013441at2"/>
<dbReference type="RefSeq" id="WP_132548630.1">
    <property type="nucleotide sequence ID" value="NZ_SMAA01000006.1"/>
</dbReference>
<organism evidence="1 2">
    <name type="scientific">Pectinatus cerevisiiphilus</name>
    <dbReference type="NCBI Taxonomy" id="86956"/>
    <lineage>
        <taxon>Bacteria</taxon>
        <taxon>Bacillati</taxon>
        <taxon>Bacillota</taxon>
        <taxon>Negativicutes</taxon>
        <taxon>Selenomonadales</taxon>
        <taxon>Selenomonadaceae</taxon>
        <taxon>Pectinatus</taxon>
    </lineage>
</organism>
<dbReference type="InterPro" id="IPR014942">
    <property type="entry name" value="AbiEii"/>
</dbReference>
<dbReference type="EMBL" id="SMAA01000006">
    <property type="protein sequence ID" value="TCS79619.1"/>
    <property type="molecule type" value="Genomic_DNA"/>
</dbReference>
<dbReference type="AlphaFoldDB" id="A0A4R3K9P2"/>
<dbReference type="Proteomes" id="UP000295188">
    <property type="component" value="Unassembled WGS sequence"/>
</dbReference>
<name>A0A4R3K9P2_9FIRM</name>
<keyword evidence="2" id="KW-1185">Reference proteome</keyword>
<keyword evidence="1" id="KW-0808">Transferase</keyword>
<sequence>MENSKKLLYYAIDILEEGSVSSNNWSIGGGTILANTYNHRMSKDIDVFLNDAQQLSSLSPRFNSKSENALDYNEMSQYISLTFPEGKVDFIVGPQITNFPAEKQQFLGREVRLDDPVEIVSKKIYFRGNQVLPRDVFDLAVVYNSDRKQDLIRTICAMPDKMKVFTDAFAKQIQNSDFQTYSTAYADMLLSGGKFLQGKEICICRQLIEEIQIELNKTRNPKRNGKIKYVNRYR</sequence>
<protein>
    <submittedName>
        <fullName evidence="1">Nucleotidyltransferase AbiEii toxin of type IV toxin-antitoxin system</fullName>
    </submittedName>
</protein>
<reference evidence="1 2" key="1">
    <citation type="submission" date="2019-03" db="EMBL/GenBank/DDBJ databases">
        <title>Genomic Encyclopedia of Type Strains, Phase IV (KMG-IV): sequencing the most valuable type-strain genomes for metagenomic binning, comparative biology and taxonomic classification.</title>
        <authorList>
            <person name="Goeker M."/>
        </authorList>
    </citation>
    <scope>NUCLEOTIDE SEQUENCE [LARGE SCALE GENOMIC DNA]</scope>
    <source>
        <strain evidence="1 2">DSM 20467</strain>
    </source>
</reference>
<accession>A0A4R3K9P2</accession>
<gene>
    <name evidence="1" type="ORF">EDC37_10634</name>
</gene>
<proteinExistence type="predicted"/>
<evidence type="ECO:0000313" key="2">
    <source>
        <dbReference type="Proteomes" id="UP000295188"/>
    </source>
</evidence>
<comment type="caution">
    <text evidence="1">The sequence shown here is derived from an EMBL/GenBank/DDBJ whole genome shotgun (WGS) entry which is preliminary data.</text>
</comment>
<evidence type="ECO:0000313" key="1">
    <source>
        <dbReference type="EMBL" id="TCS79619.1"/>
    </source>
</evidence>
<dbReference type="Pfam" id="PF08843">
    <property type="entry name" value="AbiEii"/>
    <property type="match status" value="1"/>
</dbReference>
<dbReference type="GO" id="GO:0016740">
    <property type="term" value="F:transferase activity"/>
    <property type="evidence" value="ECO:0007669"/>
    <property type="project" value="UniProtKB-KW"/>
</dbReference>